<dbReference type="Pfam" id="PF00462">
    <property type="entry name" value="Glutaredoxin"/>
    <property type="match status" value="1"/>
</dbReference>
<protein>
    <submittedName>
        <fullName evidence="3">Glutaredoxin-like protein</fullName>
    </submittedName>
</protein>
<feature type="signal peptide" evidence="1">
    <location>
        <begin position="1"/>
        <end position="19"/>
    </location>
</feature>
<keyword evidence="5" id="KW-1185">Reference proteome</keyword>
<dbReference type="OrthoDB" id="8991911at2"/>
<organism evidence="3 5">
    <name type="scientific">Solemya velum gill symbiont</name>
    <dbReference type="NCBI Taxonomy" id="2340"/>
    <lineage>
        <taxon>Bacteria</taxon>
        <taxon>Pseudomonadati</taxon>
        <taxon>Pseudomonadota</taxon>
        <taxon>Gammaproteobacteria</taxon>
        <taxon>sulfur-oxidizing symbionts</taxon>
    </lineage>
</organism>
<feature type="domain" description="Glutaredoxin" evidence="2">
    <location>
        <begin position="36"/>
        <end position="92"/>
    </location>
</feature>
<dbReference type="Gene3D" id="3.40.30.10">
    <property type="entry name" value="Glutaredoxin"/>
    <property type="match status" value="1"/>
</dbReference>
<evidence type="ECO:0000256" key="1">
    <source>
        <dbReference type="SAM" id="SignalP"/>
    </source>
</evidence>
<dbReference type="STRING" id="2340.JV46_23930"/>
<feature type="chain" id="PRO_5010611177" evidence="1">
    <location>
        <begin position="20"/>
        <end position="110"/>
    </location>
</feature>
<dbReference type="InterPro" id="IPR002109">
    <property type="entry name" value="Glutaredoxin"/>
</dbReference>
<evidence type="ECO:0000313" key="4">
    <source>
        <dbReference type="EMBL" id="OOY36103.1"/>
    </source>
</evidence>
<dbReference type="InterPro" id="IPR051548">
    <property type="entry name" value="Grx-like_ET"/>
</dbReference>
<comment type="caution">
    <text evidence="3">The sequence shown here is derived from an EMBL/GenBank/DDBJ whole genome shotgun (WGS) entry which is preliminary data.</text>
</comment>
<evidence type="ECO:0000313" key="3">
    <source>
        <dbReference type="EMBL" id="KHF24152.1"/>
    </source>
</evidence>
<accession>A0A0B0H656</accession>
<dbReference type="GO" id="GO:0045454">
    <property type="term" value="P:cell redox homeostasis"/>
    <property type="evidence" value="ECO:0007669"/>
    <property type="project" value="TreeGrafter"/>
</dbReference>
<evidence type="ECO:0000313" key="6">
    <source>
        <dbReference type="Proteomes" id="UP000190962"/>
    </source>
</evidence>
<dbReference type="SUPFAM" id="SSF52833">
    <property type="entry name" value="Thioredoxin-like"/>
    <property type="match status" value="1"/>
</dbReference>
<dbReference type="Proteomes" id="UP000190962">
    <property type="component" value="Unassembled WGS sequence"/>
</dbReference>
<dbReference type="CDD" id="cd02976">
    <property type="entry name" value="NrdH"/>
    <property type="match status" value="1"/>
</dbReference>
<dbReference type="EMBL" id="MPNX01000001">
    <property type="protein sequence ID" value="OOY36103.1"/>
    <property type="molecule type" value="Genomic_DNA"/>
</dbReference>
<dbReference type="Proteomes" id="UP000030856">
    <property type="component" value="Unassembled WGS sequence"/>
</dbReference>
<proteinExistence type="predicted"/>
<reference evidence="3 5" key="1">
    <citation type="journal article" date="2014" name="BMC Genomics">
        <title>The genome of the intracellular bacterium of the coastal bivalve, Solemya velum: a blueprint for thriving in and out of symbiosis.</title>
        <authorList>
            <person name="Dmytrenko O."/>
            <person name="Russell S.L."/>
            <person name="Loo W.T."/>
            <person name="Fontanez K.M."/>
            <person name="Liao L."/>
            <person name="Roeselers G."/>
            <person name="Sharma R."/>
            <person name="Stewart F.J."/>
            <person name="Newton I.L."/>
            <person name="Woyke T."/>
            <person name="Wu D."/>
            <person name="Lang J.M."/>
            <person name="Eisen J.A."/>
            <person name="Cavanaugh C.M."/>
        </authorList>
    </citation>
    <scope>NUCLEOTIDE SEQUENCE [LARGE SCALE GENOMIC DNA]</scope>
    <source>
        <strain evidence="3 5">WH</strain>
    </source>
</reference>
<dbReference type="AlphaFoldDB" id="A0A0B0H656"/>
<dbReference type="InterPro" id="IPR036249">
    <property type="entry name" value="Thioredoxin-like_sf"/>
</dbReference>
<gene>
    <name evidence="4" type="ORF">BOV88_00420</name>
    <name evidence="3" type="ORF">JV46_23930</name>
</gene>
<evidence type="ECO:0000259" key="2">
    <source>
        <dbReference type="Pfam" id="PF00462"/>
    </source>
</evidence>
<dbReference type="PROSITE" id="PS51354">
    <property type="entry name" value="GLUTAREDOXIN_2"/>
    <property type="match status" value="1"/>
</dbReference>
<dbReference type="eggNOG" id="COG0695">
    <property type="taxonomic scope" value="Bacteria"/>
</dbReference>
<name>A0A0B0H656_SOVGS</name>
<dbReference type="RefSeq" id="WP_052132287.1">
    <property type="nucleotide sequence ID" value="NZ_JRAA01000003.1"/>
</dbReference>
<evidence type="ECO:0000313" key="5">
    <source>
        <dbReference type="Proteomes" id="UP000030856"/>
    </source>
</evidence>
<sequence>MSKMIVATLLLLLTTAVSAQVTPTPTAGGTIKQPEVIFYSASWCGICKRARNYFNSHQIPFTEYDVEKTREGMEGFRRYRARGVPLIFVDGQRMDGFSVARFRQLYRPVQ</sequence>
<dbReference type="PANTHER" id="PTHR34386">
    <property type="entry name" value="GLUTAREDOXIN"/>
    <property type="match status" value="1"/>
</dbReference>
<dbReference type="EMBL" id="JRAA01000003">
    <property type="protein sequence ID" value="KHF24152.1"/>
    <property type="molecule type" value="Genomic_DNA"/>
</dbReference>
<keyword evidence="1" id="KW-0732">Signal</keyword>
<dbReference type="GO" id="GO:0009055">
    <property type="term" value="F:electron transfer activity"/>
    <property type="evidence" value="ECO:0007669"/>
    <property type="project" value="TreeGrafter"/>
</dbReference>
<dbReference type="PANTHER" id="PTHR34386:SF1">
    <property type="entry name" value="GLUTAREDOXIN-LIKE PROTEIN NRDH"/>
    <property type="match status" value="1"/>
</dbReference>
<reference evidence="4 6" key="2">
    <citation type="submission" date="2016-11" db="EMBL/GenBank/DDBJ databases">
        <title>Mixed transmission modes and dynamic genome evolution in an obligate animal-bacterial symbiosis.</title>
        <authorList>
            <person name="Russell S.L."/>
            <person name="Corbett-Detig R.B."/>
            <person name="Cavanaugh C.M."/>
        </authorList>
    </citation>
    <scope>NUCLEOTIDE SEQUENCE [LARGE SCALE GENOMIC DNA]</scope>
    <source>
        <strain evidence="4">MA-KB16</strain>
    </source>
</reference>